<dbReference type="GO" id="GO:0004866">
    <property type="term" value="F:endopeptidase inhibitor activity"/>
    <property type="evidence" value="ECO:0007669"/>
    <property type="project" value="InterPro"/>
</dbReference>
<dbReference type="RefSeq" id="WP_039981315.1">
    <property type="nucleotide sequence ID" value="NZ_BAOJ01000056.1"/>
</dbReference>
<evidence type="ECO:0000256" key="3">
    <source>
        <dbReference type="SAM" id="SignalP"/>
    </source>
</evidence>
<comment type="similarity">
    <text evidence="1">Belongs to the protease inhibitor I39 (alpha-2-macroglobulin) family. Bacterial alpha-2-macroglobulin subfamily.</text>
</comment>
<dbReference type="SUPFAM" id="SSF48239">
    <property type="entry name" value="Terpenoid cyclases/Protein prenyltransferases"/>
    <property type="match status" value="1"/>
</dbReference>
<keyword evidence="2 3" id="KW-0732">Signal</keyword>
<dbReference type="InterPro" id="IPR047565">
    <property type="entry name" value="Alpha-macroglob_thiol-ester_cl"/>
</dbReference>
<dbReference type="EMBL" id="BJXJ01000007">
    <property type="protein sequence ID" value="GEM74827.1"/>
    <property type="molecule type" value="Genomic_DNA"/>
</dbReference>
<dbReference type="InterPro" id="IPR041203">
    <property type="entry name" value="Bact_A2M_MG5"/>
</dbReference>
<protein>
    <recommendedName>
        <fullName evidence="8">Alpha-2-macroglobulin</fullName>
    </recommendedName>
</protein>
<accession>A0A511QC99</accession>
<feature type="domain" description="Alpha-2-macroglobulin bait region" evidence="4">
    <location>
        <begin position="687"/>
        <end position="827"/>
    </location>
</feature>
<dbReference type="Gene3D" id="2.60.40.1930">
    <property type="match status" value="1"/>
</dbReference>
<feature type="domain" description="Alpha-2-macroglobulin" evidence="5">
    <location>
        <begin position="891"/>
        <end position="979"/>
    </location>
</feature>
<evidence type="ECO:0008006" key="8">
    <source>
        <dbReference type="Google" id="ProtNLM"/>
    </source>
</evidence>
<reference evidence="6 7" key="1">
    <citation type="submission" date="2019-07" db="EMBL/GenBank/DDBJ databases">
        <title>Whole genome shotgun sequence of Vibrio sagamiensis NBRC 104589.</title>
        <authorList>
            <person name="Hosoyama A."/>
            <person name="Uohara A."/>
            <person name="Ohji S."/>
            <person name="Ichikawa N."/>
        </authorList>
    </citation>
    <scope>NUCLEOTIDE SEQUENCE [LARGE SCALE GENOMIC DNA]</scope>
    <source>
        <strain evidence="6 7">NBRC 104589</strain>
    </source>
</reference>
<dbReference type="InterPro" id="IPR008930">
    <property type="entry name" value="Terpenoid_cyclase/PrenylTrfase"/>
</dbReference>
<dbReference type="Pfam" id="PF01835">
    <property type="entry name" value="MG2"/>
    <property type="match status" value="1"/>
</dbReference>
<sequence>MTTMRFSLLTMLWLCFNLVTSPSLFASTITHLSEGKIDNKSSIIVELEGTSTTINLPVKKDNVDIVPDWRISPDHSFQYFHIEKYGIGEYEISLKKTERKSGLDEYETVSIYETSPSIRLIGNGPFVNASGDRAIPVETINATAASLSIYKVNNIPELFSEYFYTNKLHSWRANRLRKNFAHQTDITFKLPPSRPNASQLANLTLPSELENGWYIITIKPSNSFEDPDIVQVLLSDIGLQAKLFEQSASIQAMDLRTGEPLAKGKVSIISEKGIRFTSSLSNGFAQFEYKERADTDIIVVEQPGRMAVLPMKEVPLDLSDFTITGNQQKELGAFVFSNRDLLKPAETLSTNIVLRKANGHLSDEKNLFVEVIKPDGSIALSQTLDEVVSGFFTFEFSIPKTAKLGKWAITVKTNPSSNENLGQFFFNVAEFTPERMDLDIELPEQIVAGEVLDAKVSGRYLFGQPASENRFIASTVLRSIDHFPGKFKSYYVGKQHYISSYEVPEEIDIKLDIEGQAEIELDPIDRDVLDGPARLTVNGQLFETGGATTTRIKRLLVTNQKSVVGIRPAADNFDYFDNADFSLLLLNHNGSKAIEGKATIKLERNRGGYYWVYNENSGWDLRQDDEWRLEEFKQLPLSIKPQEISLPVEWGDYRITATSPDGQETIYSFYVGWREGEAQIPVKPDQLALSLDQKSYKNGQDINIEINSPVSGNVTLELVGDKTYQQKQVNTQGKLTTQIQIPDSLERHDLYLIATLINTEKSYTRRLIAVQPVKLYREDRKLDVEVVTPEKFEPFTTQWVTVKAKSSHSLQQPYVVLTIADKGIINLSRYKVPDIFDWFYSQKRLNADLVDLYSRQFETRPSSFITHRYGGDMDGGNNRPLDDLVESKTFNHVFAPIRLDGNGEAKIKIDVPDYNGEVQVVATVIDGEQFGHQVKDVKVVAPIVAELSVPRFFATGSKSQVMLEASNQTDETQTITLSLTAKDGVELIGATPQTVKLAPNKSAAFPVDIRVGSNIATSTFTLSVKSPVYSVTRDWRVPVRSATPYVTKQTTKHLATGDTLAIAQSQWDGLLPILRGKSTVLFSRSPQFDPLAFAQGLYRYPYGCVEQTTSKAYPWLSNEPSLQTLKQQVTAEASSKEMLIKAISRLAGAQKSSGGFGLWNKDSIEEPWLTAYVTNFLLETQNQYPEILSDKMVSRAVKRAQKHLRDSTTSTEDKAYIGYILASHGKITLSDAATYLKRLSANSSLSQAQLGATFFLLGDMKTGQRFFISSQQQFAKKWIRSPNNYYESELSSAAKLISLISAVEKIGPIDSDLEKYRIEAVEKVLQLSKKRKYFSTQEKYALMIAGFDLQKINTQPVHINKNGRDTSVSKPIDVAIGDNYSNTSGSPLYVTQSVEGFAEPQSLLSSIKVKKVARTYYDKHGNKKHTDKFKVGELIVVNVEFELEEDISRAMLIDYLPAGMVLEHPDYTAADDMLTVLKMKSSDAEMIEYRNDRFVAAGSFDSNHNYNYYYVMRAETPGDTHLPNLYIEDMYSPERFIYEQASSTDKIKIQR</sequence>
<dbReference type="Pfam" id="PF11974">
    <property type="entry name" value="bMG3"/>
    <property type="match status" value="1"/>
</dbReference>
<dbReference type="Pfam" id="PF17972">
    <property type="entry name" value="bMG5"/>
    <property type="match status" value="1"/>
</dbReference>
<comment type="caution">
    <text evidence="6">The sequence shown here is derived from an EMBL/GenBank/DDBJ whole genome shotgun (WGS) entry which is preliminary data.</text>
</comment>
<dbReference type="InterPro" id="IPR041246">
    <property type="entry name" value="Bact_MG10"/>
</dbReference>
<dbReference type="InterPro" id="IPR041462">
    <property type="entry name" value="Bact_A2M_MG6"/>
</dbReference>
<feature type="chain" id="PRO_5021798531" description="Alpha-2-macroglobulin" evidence="3">
    <location>
        <begin position="27"/>
        <end position="1551"/>
    </location>
</feature>
<dbReference type="PANTHER" id="PTHR40094:SF1">
    <property type="entry name" value="UBIQUITIN DOMAIN-CONTAINING PROTEIN"/>
    <property type="match status" value="1"/>
</dbReference>
<evidence type="ECO:0000313" key="6">
    <source>
        <dbReference type="EMBL" id="GEM74827.1"/>
    </source>
</evidence>
<dbReference type="Pfam" id="PF17973">
    <property type="entry name" value="bMG10"/>
    <property type="match status" value="1"/>
</dbReference>
<organism evidence="6 7">
    <name type="scientific">Vibrio sagamiensis NBRC 104589</name>
    <dbReference type="NCBI Taxonomy" id="1219064"/>
    <lineage>
        <taxon>Bacteria</taxon>
        <taxon>Pseudomonadati</taxon>
        <taxon>Pseudomonadota</taxon>
        <taxon>Gammaproteobacteria</taxon>
        <taxon>Vibrionales</taxon>
        <taxon>Vibrionaceae</taxon>
        <taxon>Vibrio</taxon>
    </lineage>
</organism>
<dbReference type="Pfam" id="PF07703">
    <property type="entry name" value="A2M_BRD"/>
    <property type="match status" value="1"/>
</dbReference>
<dbReference type="InterPro" id="IPR002890">
    <property type="entry name" value="MG2"/>
</dbReference>
<evidence type="ECO:0000256" key="2">
    <source>
        <dbReference type="ARBA" id="ARBA00022729"/>
    </source>
</evidence>
<dbReference type="CDD" id="cd02891">
    <property type="entry name" value="A2M_like"/>
    <property type="match status" value="1"/>
</dbReference>
<dbReference type="SMART" id="SM01360">
    <property type="entry name" value="A2M"/>
    <property type="match status" value="1"/>
</dbReference>
<dbReference type="Proteomes" id="UP000321922">
    <property type="component" value="Unassembled WGS sequence"/>
</dbReference>
<feature type="signal peptide" evidence="3">
    <location>
        <begin position="1"/>
        <end position="26"/>
    </location>
</feature>
<dbReference type="Pfam" id="PF00207">
    <property type="entry name" value="A2M"/>
    <property type="match status" value="1"/>
</dbReference>
<keyword evidence="7" id="KW-1185">Reference proteome</keyword>
<gene>
    <name evidence="6" type="ORF">VSA01S_09390</name>
</gene>
<evidence type="ECO:0000259" key="5">
    <source>
        <dbReference type="SMART" id="SM01360"/>
    </source>
</evidence>
<dbReference type="SMART" id="SM01419">
    <property type="entry name" value="Thiol-ester_cl"/>
    <property type="match status" value="1"/>
</dbReference>
<dbReference type="Pfam" id="PF17962">
    <property type="entry name" value="bMG6"/>
    <property type="match status" value="1"/>
</dbReference>
<dbReference type="InterPro" id="IPR011626">
    <property type="entry name" value="Alpha-macroglobulin_TED"/>
</dbReference>
<evidence type="ECO:0000256" key="1">
    <source>
        <dbReference type="ARBA" id="ARBA00010556"/>
    </source>
</evidence>
<evidence type="ECO:0000313" key="7">
    <source>
        <dbReference type="Proteomes" id="UP000321922"/>
    </source>
</evidence>
<dbReference type="GO" id="GO:0005615">
    <property type="term" value="C:extracellular space"/>
    <property type="evidence" value="ECO:0007669"/>
    <property type="project" value="InterPro"/>
</dbReference>
<dbReference type="Pfam" id="PF07678">
    <property type="entry name" value="TED_complement"/>
    <property type="match status" value="1"/>
</dbReference>
<dbReference type="SMART" id="SM01359">
    <property type="entry name" value="A2M_N_2"/>
    <property type="match status" value="1"/>
</dbReference>
<evidence type="ECO:0000259" key="4">
    <source>
        <dbReference type="SMART" id="SM01359"/>
    </source>
</evidence>
<name>A0A511QC99_9VIBR</name>
<proteinExistence type="inferred from homology"/>
<dbReference type="InterPro" id="IPR001599">
    <property type="entry name" value="Macroglobln_a2"/>
</dbReference>
<dbReference type="InterPro" id="IPR051802">
    <property type="entry name" value="YfhM-like"/>
</dbReference>
<dbReference type="InterPro" id="IPR021868">
    <property type="entry name" value="Alpha_2_Macroglob_MG3"/>
</dbReference>
<dbReference type="Gene3D" id="1.50.10.20">
    <property type="match status" value="1"/>
</dbReference>
<dbReference type="InterPro" id="IPR011625">
    <property type="entry name" value="A2M_N_BRD"/>
</dbReference>
<dbReference type="PANTHER" id="PTHR40094">
    <property type="entry name" value="ALPHA-2-MACROGLOBULIN HOMOLOG"/>
    <property type="match status" value="1"/>
</dbReference>